<feature type="transmembrane region" description="Helical" evidence="7">
    <location>
        <begin position="80"/>
        <end position="104"/>
    </location>
</feature>
<keyword evidence="4 7" id="KW-0812">Transmembrane</keyword>
<dbReference type="PRINTS" id="PR00953">
    <property type="entry name" value="TYPE3IMRPROT"/>
</dbReference>
<organism evidence="8 9">
    <name type="scientific">Parachitinimonas caeni</name>
    <dbReference type="NCBI Taxonomy" id="3031301"/>
    <lineage>
        <taxon>Bacteria</taxon>
        <taxon>Pseudomonadati</taxon>
        <taxon>Pseudomonadota</taxon>
        <taxon>Betaproteobacteria</taxon>
        <taxon>Neisseriales</taxon>
        <taxon>Chitinibacteraceae</taxon>
        <taxon>Parachitinimonas</taxon>
    </lineage>
</organism>
<keyword evidence="9" id="KW-1185">Reference proteome</keyword>
<protein>
    <submittedName>
        <fullName evidence="8">Type III secretion system export apparatus subunit SctT</fullName>
    </submittedName>
</protein>
<feature type="transmembrane region" description="Helical" evidence="7">
    <location>
        <begin position="182"/>
        <end position="205"/>
    </location>
</feature>
<evidence type="ECO:0000313" key="9">
    <source>
        <dbReference type="Proteomes" id="UP001172778"/>
    </source>
</evidence>
<comment type="caution">
    <text evidence="8">The sequence shown here is derived from an EMBL/GenBank/DDBJ whole genome shotgun (WGS) entry which is preliminary data.</text>
</comment>
<evidence type="ECO:0000256" key="3">
    <source>
        <dbReference type="ARBA" id="ARBA00022475"/>
    </source>
</evidence>
<evidence type="ECO:0000256" key="1">
    <source>
        <dbReference type="ARBA" id="ARBA00004651"/>
    </source>
</evidence>
<name>A0ABT7DWM9_9NEIS</name>
<evidence type="ECO:0000256" key="5">
    <source>
        <dbReference type="ARBA" id="ARBA00022989"/>
    </source>
</evidence>
<keyword evidence="3 7" id="KW-1003">Cell membrane</keyword>
<dbReference type="Proteomes" id="UP001172778">
    <property type="component" value="Unassembled WGS sequence"/>
</dbReference>
<evidence type="ECO:0000256" key="7">
    <source>
        <dbReference type="RuleBase" id="RU362072"/>
    </source>
</evidence>
<dbReference type="PANTHER" id="PTHR30065">
    <property type="entry name" value="FLAGELLAR BIOSYNTHETIC PROTEIN FLIR"/>
    <property type="match status" value="1"/>
</dbReference>
<keyword evidence="6 7" id="KW-0472">Membrane</keyword>
<feature type="transmembrane region" description="Helical" evidence="7">
    <location>
        <begin position="41"/>
        <end position="60"/>
    </location>
</feature>
<evidence type="ECO:0000256" key="4">
    <source>
        <dbReference type="ARBA" id="ARBA00022692"/>
    </source>
</evidence>
<evidence type="ECO:0000313" key="8">
    <source>
        <dbReference type="EMBL" id="MDK2123503.1"/>
    </source>
</evidence>
<dbReference type="RefSeq" id="WP_284099803.1">
    <property type="nucleotide sequence ID" value="NZ_JARRAF010000005.1"/>
</dbReference>
<evidence type="ECO:0000256" key="2">
    <source>
        <dbReference type="ARBA" id="ARBA00009772"/>
    </source>
</evidence>
<evidence type="ECO:0000256" key="6">
    <source>
        <dbReference type="ARBA" id="ARBA00023136"/>
    </source>
</evidence>
<dbReference type="InterPro" id="IPR002010">
    <property type="entry name" value="T3SS_IM_R"/>
</dbReference>
<sequence length="270" mass="29364">MVGAADFSQLKELTMGMAFALPRMLAIFLVLPLFNRQLIPGILRMGVACALCIMLAPLLAPKAAHLQLGLGVLGIMVKEAMIGFIFGLFAAIPFWGLEAVGFIIDNQRGASIASTVNPLTGHDSSPLGMLFNQAFIVFFLVSGGFVLLLSAIYSSYLIWPVFDWFPNLRMDAAPWLLDLLDRLVKLAIVLAGPVLIAMFLAEMGLALISRFTPQLQVFFLAMPIKSALAMLILGLYAGTLFEYARAELAGYGELATHIDRLLGWGGVRER</sequence>
<keyword evidence="5 7" id="KW-1133">Transmembrane helix</keyword>
<gene>
    <name evidence="8" type="primary">sctT</name>
    <name evidence="8" type="ORF">PZA18_05510</name>
</gene>
<dbReference type="NCBIfam" id="TIGR01401">
    <property type="entry name" value="fliR_like_III"/>
    <property type="match status" value="1"/>
</dbReference>
<comment type="similarity">
    <text evidence="2 7">Belongs to the FliR/MopE/SpaR family.</text>
</comment>
<comment type="subcellular location">
    <subcellularLocation>
        <location evidence="1 7">Cell membrane</location>
        <topology evidence="1 7">Multi-pass membrane protein</topology>
    </subcellularLocation>
</comment>
<feature type="transmembrane region" description="Helical" evidence="7">
    <location>
        <begin position="15"/>
        <end position="34"/>
    </location>
</feature>
<accession>A0ABT7DWM9</accession>
<feature type="transmembrane region" description="Helical" evidence="7">
    <location>
        <begin position="217"/>
        <end position="238"/>
    </location>
</feature>
<dbReference type="InterPro" id="IPR006304">
    <property type="entry name" value="T3SS_SpaR/YscT"/>
</dbReference>
<feature type="transmembrane region" description="Helical" evidence="7">
    <location>
        <begin position="134"/>
        <end position="162"/>
    </location>
</feature>
<proteinExistence type="inferred from homology"/>
<dbReference type="PANTHER" id="PTHR30065:SF1">
    <property type="entry name" value="SURFACE PRESENTATION OF ANTIGENS PROTEIN SPAR"/>
    <property type="match status" value="1"/>
</dbReference>
<dbReference type="Pfam" id="PF01311">
    <property type="entry name" value="Bac_export_1"/>
    <property type="match status" value="1"/>
</dbReference>
<reference evidence="8" key="1">
    <citation type="submission" date="2023-03" db="EMBL/GenBank/DDBJ databases">
        <title>Chitinimonas shenzhenensis gen. nov., sp. nov., a novel member of family Burkholderiaceae isolated from activated sludge collected in Shen Zhen, China.</title>
        <authorList>
            <person name="Wang X."/>
        </authorList>
    </citation>
    <scope>NUCLEOTIDE SEQUENCE</scope>
    <source>
        <strain evidence="8">DQS-5</strain>
    </source>
</reference>
<dbReference type="EMBL" id="JARRAF010000005">
    <property type="protein sequence ID" value="MDK2123503.1"/>
    <property type="molecule type" value="Genomic_DNA"/>
</dbReference>